<dbReference type="InterPro" id="IPR050770">
    <property type="entry name" value="Intradiol_RC_Dioxygenase"/>
</dbReference>
<gene>
    <name evidence="8" type="ORF">JQX08_09960</name>
</gene>
<dbReference type="EMBL" id="JAFEUP010000003">
    <property type="protein sequence ID" value="MBM7061031.1"/>
    <property type="molecule type" value="Genomic_DNA"/>
</dbReference>
<dbReference type="Pfam" id="PF04444">
    <property type="entry name" value="Dioxygenase_N"/>
    <property type="match status" value="1"/>
</dbReference>
<keyword evidence="5" id="KW-0560">Oxidoreductase</keyword>
<evidence type="ECO:0000256" key="5">
    <source>
        <dbReference type="ARBA" id="ARBA00023002"/>
    </source>
</evidence>
<evidence type="ECO:0000256" key="4">
    <source>
        <dbReference type="ARBA" id="ARBA00022964"/>
    </source>
</evidence>
<accession>A0ABS2ID49</accession>
<dbReference type="InterPro" id="IPR007535">
    <property type="entry name" value="Catechol_dOase_N"/>
</dbReference>
<dbReference type="SUPFAM" id="SSF49482">
    <property type="entry name" value="Aromatic compound dioxygenase"/>
    <property type="match status" value="1"/>
</dbReference>
<sequence length="287" mass="32354">MRHIDEETITQAVVESFSSCTNERLRLVVTSLVQHLHAFARDVRLTEEEWFSAIQFLTEAGHITDDKRQEFILLSDTLGLSMLVTALNNRKPRACTETTVLGPFYIEDAPLYDNGADISQGAKGFPCWVKGQVRDIDGHPVAGATMDIWQSDEDGFYDVQYTDIPGPQARARLQTLTNGHFHFRSVLATAYPIPHDGPVGKMLEATGRHPWRPAHLHFLIEAPGFERLITQVFRSDDQYLDSDAVFGVRQTLVANWIQHPPGIAPDGTECSTPFYSLDYDFVLHRTQ</sequence>
<dbReference type="GO" id="GO:0051213">
    <property type="term" value="F:dioxygenase activity"/>
    <property type="evidence" value="ECO:0007669"/>
    <property type="project" value="UniProtKB-KW"/>
</dbReference>
<feature type="domain" description="Intradiol ring-cleavage dioxygenases" evidence="7">
    <location>
        <begin position="129"/>
        <end position="157"/>
    </location>
</feature>
<dbReference type="CDD" id="cd03461">
    <property type="entry name" value="1_2-HQD"/>
    <property type="match status" value="1"/>
</dbReference>
<dbReference type="Proteomes" id="UP000717995">
    <property type="component" value="Unassembled WGS sequence"/>
</dbReference>
<dbReference type="Pfam" id="PF00775">
    <property type="entry name" value="Dioxygenase_C"/>
    <property type="match status" value="1"/>
</dbReference>
<evidence type="ECO:0000256" key="2">
    <source>
        <dbReference type="ARBA" id="ARBA00007825"/>
    </source>
</evidence>
<dbReference type="PANTHER" id="PTHR33711:SF7">
    <property type="entry name" value="INTRADIOL RING-CLEAVAGE DIOXYGENASES DOMAIN-CONTAINING PROTEIN-RELATED"/>
    <property type="match status" value="1"/>
</dbReference>
<evidence type="ECO:0000256" key="6">
    <source>
        <dbReference type="ARBA" id="ARBA00023004"/>
    </source>
</evidence>
<dbReference type="InterPro" id="IPR000627">
    <property type="entry name" value="Intradiol_dOase_C"/>
</dbReference>
<evidence type="ECO:0000259" key="7">
    <source>
        <dbReference type="PROSITE" id="PS00083"/>
    </source>
</evidence>
<dbReference type="RefSeq" id="WP_205348230.1">
    <property type="nucleotide sequence ID" value="NZ_JAFEUP010000003.1"/>
</dbReference>
<keyword evidence="4 8" id="KW-0223">Dioxygenase</keyword>
<dbReference type="Gene3D" id="2.60.130.10">
    <property type="entry name" value="Aromatic compound dioxygenase"/>
    <property type="match status" value="1"/>
</dbReference>
<comment type="cofactor">
    <cofactor evidence="1">
        <name>Fe(3+)</name>
        <dbReference type="ChEBI" id="CHEBI:29034"/>
    </cofactor>
</comment>
<name>A0ABS2ID49_9GAMM</name>
<evidence type="ECO:0000313" key="8">
    <source>
        <dbReference type="EMBL" id="MBM7061031.1"/>
    </source>
</evidence>
<reference evidence="8 9" key="1">
    <citation type="submission" date="2021-02" db="EMBL/GenBank/DDBJ databases">
        <authorList>
            <person name="Lee D.-H."/>
        </authorList>
    </citation>
    <scope>NUCLEOTIDE SEQUENCE [LARGE SCALE GENOMIC DNA]</scope>
    <source>
        <strain evidence="8 9">UL073</strain>
    </source>
</reference>
<keyword evidence="9" id="KW-1185">Reference proteome</keyword>
<comment type="similarity">
    <text evidence="2">Belongs to the intradiol ring-cleavage dioxygenase family.</text>
</comment>
<protein>
    <submittedName>
        <fullName evidence="8">Intradiol ring-cleavage dioxygenase</fullName>
    </submittedName>
</protein>
<evidence type="ECO:0000256" key="3">
    <source>
        <dbReference type="ARBA" id="ARBA00022723"/>
    </source>
</evidence>
<evidence type="ECO:0000313" key="9">
    <source>
        <dbReference type="Proteomes" id="UP000717995"/>
    </source>
</evidence>
<dbReference type="InterPro" id="IPR015889">
    <property type="entry name" value="Intradiol_dOase_core"/>
</dbReference>
<evidence type="ECO:0000256" key="1">
    <source>
        <dbReference type="ARBA" id="ARBA00001965"/>
    </source>
</evidence>
<dbReference type="InterPro" id="IPR039390">
    <property type="entry name" value="1_2-HQD/HQD"/>
</dbReference>
<dbReference type="PROSITE" id="PS00083">
    <property type="entry name" value="INTRADIOL_DIOXYGENAS"/>
    <property type="match status" value="1"/>
</dbReference>
<dbReference type="PANTHER" id="PTHR33711">
    <property type="entry name" value="DIOXYGENASE, PUTATIVE (AFU_ORTHOLOGUE AFUA_2G02910)-RELATED"/>
    <property type="match status" value="1"/>
</dbReference>
<organism evidence="8 9">
    <name type="scientific">Zestomonas insulae</name>
    <dbReference type="NCBI Taxonomy" id="2809017"/>
    <lineage>
        <taxon>Bacteria</taxon>
        <taxon>Pseudomonadati</taxon>
        <taxon>Pseudomonadota</taxon>
        <taxon>Gammaproteobacteria</taxon>
        <taxon>Pseudomonadales</taxon>
        <taxon>Pseudomonadaceae</taxon>
        <taxon>Zestomonas</taxon>
    </lineage>
</organism>
<keyword evidence="3" id="KW-0479">Metal-binding</keyword>
<comment type="caution">
    <text evidence="8">The sequence shown here is derived from an EMBL/GenBank/DDBJ whole genome shotgun (WGS) entry which is preliminary data.</text>
</comment>
<keyword evidence="6" id="KW-0408">Iron</keyword>
<proteinExistence type="inferred from homology"/>